<keyword evidence="6" id="KW-1185">Reference proteome</keyword>
<feature type="region of interest" description="Disordered" evidence="3">
    <location>
        <begin position="187"/>
        <end position="206"/>
    </location>
</feature>
<feature type="compositionally biased region" description="Polar residues" evidence="3">
    <location>
        <begin position="646"/>
        <end position="655"/>
    </location>
</feature>
<evidence type="ECO:0000259" key="4">
    <source>
        <dbReference type="Pfam" id="PF05716"/>
    </source>
</evidence>
<feature type="compositionally biased region" description="Basic and acidic residues" evidence="3">
    <location>
        <begin position="759"/>
        <end position="771"/>
    </location>
</feature>
<name>A0A9Q1FV21_SYNKA</name>
<evidence type="ECO:0000313" key="5">
    <source>
        <dbReference type="EMBL" id="KAJ8368142.1"/>
    </source>
</evidence>
<feature type="compositionally biased region" description="Basic and acidic residues" evidence="3">
    <location>
        <begin position="875"/>
        <end position="885"/>
    </location>
</feature>
<feature type="compositionally biased region" description="Low complexity" evidence="3">
    <location>
        <begin position="1350"/>
        <end position="1368"/>
    </location>
</feature>
<feature type="region of interest" description="Disordered" evidence="3">
    <location>
        <begin position="212"/>
        <end position="279"/>
    </location>
</feature>
<comment type="similarity">
    <text evidence="1">Belongs to the AKAP110 family.</text>
</comment>
<feature type="compositionally biased region" description="Basic and acidic residues" evidence="3">
    <location>
        <begin position="681"/>
        <end position="695"/>
    </location>
</feature>
<feature type="region of interest" description="Disordered" evidence="3">
    <location>
        <begin position="344"/>
        <end position="367"/>
    </location>
</feature>
<comment type="caution">
    <text evidence="5">The sequence shown here is derived from an EMBL/GenBank/DDBJ whole genome shotgun (WGS) entry which is preliminary data.</text>
</comment>
<dbReference type="Pfam" id="PF05716">
    <property type="entry name" value="AKAP_110"/>
    <property type="match status" value="1"/>
</dbReference>
<evidence type="ECO:0000256" key="1">
    <source>
        <dbReference type="ARBA" id="ARBA00005764"/>
    </source>
</evidence>
<feature type="region of interest" description="Disordered" evidence="3">
    <location>
        <begin position="407"/>
        <end position="432"/>
    </location>
</feature>
<proteinExistence type="inferred from homology"/>
<dbReference type="PANTHER" id="PTHR10226:SF7">
    <property type="entry name" value="A-KINASE ANCHOR PROTEIN SPHKAP"/>
    <property type="match status" value="1"/>
</dbReference>
<dbReference type="OrthoDB" id="6154436at2759"/>
<dbReference type="EMBL" id="JAINUF010000003">
    <property type="protein sequence ID" value="KAJ8368142.1"/>
    <property type="molecule type" value="Genomic_DNA"/>
</dbReference>
<evidence type="ECO:0000256" key="2">
    <source>
        <dbReference type="ARBA" id="ARBA00022553"/>
    </source>
</evidence>
<feature type="region of interest" description="Disordered" evidence="3">
    <location>
        <begin position="861"/>
        <end position="885"/>
    </location>
</feature>
<feature type="compositionally biased region" description="Polar residues" evidence="3">
    <location>
        <begin position="1270"/>
        <end position="1280"/>
    </location>
</feature>
<feature type="region of interest" description="Disordered" evidence="3">
    <location>
        <begin position="642"/>
        <end position="661"/>
    </location>
</feature>
<feature type="compositionally biased region" description="Polar residues" evidence="3">
    <location>
        <begin position="706"/>
        <end position="739"/>
    </location>
</feature>
<feature type="compositionally biased region" description="Acidic residues" evidence="3">
    <location>
        <begin position="414"/>
        <end position="430"/>
    </location>
</feature>
<feature type="region of interest" description="Disordered" evidence="3">
    <location>
        <begin position="680"/>
        <end position="787"/>
    </location>
</feature>
<evidence type="ECO:0000256" key="3">
    <source>
        <dbReference type="SAM" id="MobiDB-lite"/>
    </source>
</evidence>
<gene>
    <name evidence="5" type="ORF">SKAU_G00081700</name>
</gene>
<feature type="compositionally biased region" description="Polar residues" evidence="3">
    <location>
        <begin position="772"/>
        <end position="786"/>
    </location>
</feature>
<feature type="domain" description="A-kinase anchor 110kDa C-terminal" evidence="4">
    <location>
        <begin position="1450"/>
        <end position="1542"/>
    </location>
</feature>
<feature type="compositionally biased region" description="Basic and acidic residues" evidence="3">
    <location>
        <begin position="1329"/>
        <end position="1340"/>
    </location>
</feature>
<sequence length="1545" mass="168290">MAGAKCLLKMPSNFQPSAMFEISDSTDAEEVSSETTVGSSITACKKVLCSNSVLDSTEFWLQNDKTLCKIGFLEDKCEGSCTTVCFVNLDQGSFDQHDDSCIKKLASVSPDLPKLITSLNTRQSKDNEILLLSGLEVGNTCPPESVHHQGQRTVDVCLVQCVRGQSLTQPSSIIYQINKFLIGLESGQEQQPHGHSAGQRDAEGQDVVIEPLEERARRSLPRGQRIRPSKRDGSEDSEVTVCATSQTPPGSCPRGTNPQSVSHGRQPSPLSKQESESAGHYATNLAESVLQDAFIRLSQDSPSFTTEAAVSVSAGSRTEDLPRARTRSFELPKIVIVQSPDNCEGAAEWPGSASSNATAEQDAAHQPPGFEPCPILLAGHSPKAVELALACAANVIGTISSPQLTEQLALERNPEEEEEEAEGREEDSTGEDYSISSAVCSMAQMVGAVAVVDLAGGKDEPQGKYPPGETYSPSVGLLSAAQASTAISLHCNIAEGTSIQPFSTNIAGVLLNEASAVLSQPGEYKSMADFLESTQCKIVEAITCQKKPSVDEMEVDDFIHVIADSVFKHALEKAMKRKELEAPGKDVPDMQGFLLESVNNLLFDVLCITSKKISDISKCNKGSLVRRESDIHSRDCETAVKPNREPLSQLQNLTGVSDPENCEHQNSVLHCTDKPLSFSVKKKEESVPQEEDKTTGSHYSHKGSDQQKASLVTGTSSPVSECTDLQVQPCKSNRSANSTDPKHPPTEPSTQIDTSASVDRLKGRAVRENENKSPVLTPQQSLSSSGPVVMTKTEEEYRSPVSCFADDLASTVVSMATELAAICLENSSGKQPWFCALKGASGVGPEGYFLPCRPSLRRKELQSSTVVTKKHRPPRLSEIKRKTEEQPELMERLVNRVMDESVNPDDPPDPFAAFASEVTAKIMNCPEFNVVDTSKPGQPRNRLQCERWSRGKAASYESIPEEDLDASNLARTLGLGTRLGQNLSRGSSISKQSSCESITDEFSRFMVNQMESEGRGFDLLLDYYAGKNASSILNSAVQQVVSRKNGHLNVRSACVSKQSSTESITEEFYRFMLRDLDKENRDYSMTKTREWSNSLLPPSPRSPFCIRQSSMPDRRSSDSRLTVNSSMKANSFDGFARNMHGDAVNIYPASSVSTTGLCKSDSCLYQRGQTDQITDMLIHETWSNSIESLMRKNKIIADPEDSEDLEGLGDSQPHVELFANRLAADIVESGKSVLGGQQEGAVDRQPLPVGERRRGFRQSRPSTGKRRSSQDQLTSIWGNDSVCMTPSRVRREVPLIHIEGDQKDELAGDAVKIQSRPGETAPVIPPQRNTERAPVRHSSSESEGAAVCTLGGQEELSLSAGSEESTGSWSQIAPDDDPQEETSSFIQLNEGNGNSSASSLGLADMEAFSEISPSRLISETVEKKSSLKGSLENVDEGISGLSVGGSSSHRELLVVNFDLDPEGVDSELRVTLQWIAASQLGVPTVYFRRSQERLMEKFLEVVQLVNLKSWRVKELFSAVVQYCNLQEEGGSHFVSSLFDWLLKTR</sequence>
<dbReference type="PANTHER" id="PTHR10226">
    <property type="entry name" value="A KINASE ANCHOR PROTEIN"/>
    <property type="match status" value="1"/>
</dbReference>
<dbReference type="Proteomes" id="UP001152622">
    <property type="component" value="Chromosome 3"/>
</dbReference>
<reference evidence="5" key="1">
    <citation type="journal article" date="2023" name="Science">
        <title>Genome structures resolve the early diversification of teleost fishes.</title>
        <authorList>
            <person name="Parey E."/>
            <person name="Louis A."/>
            <person name="Montfort J."/>
            <person name="Bouchez O."/>
            <person name="Roques C."/>
            <person name="Iampietro C."/>
            <person name="Lluch J."/>
            <person name="Castinel A."/>
            <person name="Donnadieu C."/>
            <person name="Desvignes T."/>
            <person name="Floi Bucao C."/>
            <person name="Jouanno E."/>
            <person name="Wen M."/>
            <person name="Mejri S."/>
            <person name="Dirks R."/>
            <person name="Jansen H."/>
            <person name="Henkel C."/>
            <person name="Chen W.J."/>
            <person name="Zahm M."/>
            <person name="Cabau C."/>
            <person name="Klopp C."/>
            <person name="Thompson A.W."/>
            <person name="Robinson-Rechavi M."/>
            <person name="Braasch I."/>
            <person name="Lecointre G."/>
            <person name="Bobe J."/>
            <person name="Postlethwait J.H."/>
            <person name="Berthelot C."/>
            <person name="Roest Crollius H."/>
            <person name="Guiguen Y."/>
        </authorList>
    </citation>
    <scope>NUCLEOTIDE SEQUENCE</scope>
    <source>
        <strain evidence="5">WJC10195</strain>
    </source>
</reference>
<feature type="compositionally biased region" description="Polar residues" evidence="3">
    <location>
        <begin position="748"/>
        <end position="757"/>
    </location>
</feature>
<feature type="compositionally biased region" description="Low complexity" evidence="3">
    <location>
        <begin position="1388"/>
        <end position="1399"/>
    </location>
</feature>
<dbReference type="InterPro" id="IPR008382">
    <property type="entry name" value="SPHK1-interactor_AKAP_110"/>
</dbReference>
<dbReference type="GO" id="GO:0005739">
    <property type="term" value="C:mitochondrion"/>
    <property type="evidence" value="ECO:0007669"/>
    <property type="project" value="TreeGrafter"/>
</dbReference>
<organism evidence="5 6">
    <name type="scientific">Synaphobranchus kaupii</name>
    <name type="common">Kaup's arrowtooth eel</name>
    <dbReference type="NCBI Taxonomy" id="118154"/>
    <lineage>
        <taxon>Eukaryota</taxon>
        <taxon>Metazoa</taxon>
        <taxon>Chordata</taxon>
        <taxon>Craniata</taxon>
        <taxon>Vertebrata</taxon>
        <taxon>Euteleostomi</taxon>
        <taxon>Actinopterygii</taxon>
        <taxon>Neopterygii</taxon>
        <taxon>Teleostei</taxon>
        <taxon>Anguilliformes</taxon>
        <taxon>Synaphobranchidae</taxon>
        <taxon>Synaphobranchus</taxon>
    </lineage>
</organism>
<dbReference type="GO" id="GO:0051018">
    <property type="term" value="F:protein kinase A binding"/>
    <property type="evidence" value="ECO:0007669"/>
    <property type="project" value="TreeGrafter"/>
</dbReference>
<feature type="compositionally biased region" description="Basic residues" evidence="3">
    <location>
        <begin position="218"/>
        <end position="228"/>
    </location>
</feature>
<feature type="region of interest" description="Disordered" evidence="3">
    <location>
        <begin position="1234"/>
        <end position="1280"/>
    </location>
</feature>
<protein>
    <recommendedName>
        <fullName evidence="4">A-kinase anchor 110kDa C-terminal domain-containing protein</fullName>
    </recommendedName>
</protein>
<keyword evidence="2" id="KW-0597">Phosphoprotein</keyword>
<accession>A0A9Q1FV21</accession>
<feature type="region of interest" description="Disordered" evidence="3">
    <location>
        <begin position="1101"/>
        <end position="1122"/>
    </location>
</feature>
<feature type="region of interest" description="Disordered" evidence="3">
    <location>
        <begin position="1315"/>
        <end position="1399"/>
    </location>
</feature>
<evidence type="ECO:0000313" key="6">
    <source>
        <dbReference type="Proteomes" id="UP001152622"/>
    </source>
</evidence>
<dbReference type="InterPro" id="IPR018292">
    <property type="entry name" value="AKAP_110_C"/>
</dbReference>
<feature type="compositionally biased region" description="Polar residues" evidence="3">
    <location>
        <begin position="242"/>
        <end position="272"/>
    </location>
</feature>